<keyword evidence="5" id="KW-1185">Reference proteome</keyword>
<name>A0A0B0H815_SOVGS</name>
<evidence type="ECO:0000313" key="5">
    <source>
        <dbReference type="Proteomes" id="UP000030856"/>
    </source>
</evidence>
<sequence length="252" mass="26686">MRMKPNTTIKLSALLVSCIFSGISVADAEKAGITLLAKGNVTATAGQDIRKLKRRSAIHESEVLETGNESRAQFRMQDGAVIALQENSSLSLLEYQYKQPGSDDSVIMKLTKGGLRTISGAVGKDDPKDYRLETPLATIGIKGTVYEAELAGDNLFVAFWKGRGKVTAPGCDASLGDGHPFRIVRVSAAGECELLEFDGGRSPFSAGHSMDPTTGPDDDPLNLDSFGPTSGDPDSGLPFFPNEVLDSGGGIY</sequence>
<dbReference type="PANTHER" id="PTHR38731">
    <property type="entry name" value="LIPL45-RELATED LIPOPROTEIN-RELATED"/>
    <property type="match status" value="1"/>
</dbReference>
<reference evidence="4 5" key="1">
    <citation type="journal article" date="2014" name="BMC Genomics">
        <title>The genome of the intracellular bacterium of the coastal bivalve, Solemya velum: a blueprint for thriving in and out of symbiosis.</title>
        <authorList>
            <person name="Dmytrenko O."/>
            <person name="Russell S.L."/>
            <person name="Loo W.T."/>
            <person name="Fontanez K.M."/>
            <person name="Liao L."/>
            <person name="Roeselers G."/>
            <person name="Sharma R."/>
            <person name="Stewart F.J."/>
            <person name="Newton I.L."/>
            <person name="Woyke T."/>
            <person name="Wu D."/>
            <person name="Lang J.M."/>
            <person name="Eisen J.A."/>
            <person name="Cavanaugh C.M."/>
        </authorList>
    </citation>
    <scope>NUCLEOTIDE SEQUENCE [LARGE SCALE GENOMIC DNA]</scope>
    <source>
        <strain evidence="4 5">WH</strain>
    </source>
</reference>
<evidence type="ECO:0000259" key="3">
    <source>
        <dbReference type="Pfam" id="PF04773"/>
    </source>
</evidence>
<feature type="signal peptide" evidence="2">
    <location>
        <begin position="1"/>
        <end position="26"/>
    </location>
</feature>
<dbReference type="STRING" id="2340.JV46_02210"/>
<evidence type="ECO:0000256" key="2">
    <source>
        <dbReference type="SAM" id="SignalP"/>
    </source>
</evidence>
<dbReference type="PANTHER" id="PTHR38731:SF3">
    <property type="entry name" value="BLL6125 PROTEIN"/>
    <property type="match status" value="1"/>
</dbReference>
<dbReference type="Pfam" id="PF04773">
    <property type="entry name" value="FecR"/>
    <property type="match status" value="1"/>
</dbReference>
<dbReference type="InterPro" id="IPR006860">
    <property type="entry name" value="FecR"/>
</dbReference>
<dbReference type="eggNOG" id="COG4254">
    <property type="taxonomic scope" value="Bacteria"/>
</dbReference>
<feature type="domain" description="FecR protein" evidence="3">
    <location>
        <begin position="63"/>
        <end position="162"/>
    </location>
</feature>
<protein>
    <submittedName>
        <fullName evidence="4">FECR family protein</fullName>
    </submittedName>
</protein>
<feature type="region of interest" description="Disordered" evidence="1">
    <location>
        <begin position="203"/>
        <end position="252"/>
    </location>
</feature>
<dbReference type="Proteomes" id="UP000030856">
    <property type="component" value="Unassembled WGS sequence"/>
</dbReference>
<comment type="caution">
    <text evidence="4">The sequence shown here is derived from an EMBL/GenBank/DDBJ whole genome shotgun (WGS) entry which is preliminary data.</text>
</comment>
<gene>
    <name evidence="4" type="ORF">JV46_02210</name>
</gene>
<accession>A0A0B0H815</accession>
<dbReference type="EMBL" id="JRAA01000004">
    <property type="protein sequence ID" value="KHF24004.1"/>
    <property type="molecule type" value="Genomic_DNA"/>
</dbReference>
<proteinExistence type="predicted"/>
<keyword evidence="2" id="KW-0732">Signal</keyword>
<evidence type="ECO:0000313" key="4">
    <source>
        <dbReference type="EMBL" id="KHF24004.1"/>
    </source>
</evidence>
<feature type="chain" id="PRO_5002073718" evidence="2">
    <location>
        <begin position="27"/>
        <end position="252"/>
    </location>
</feature>
<dbReference type="OrthoDB" id="7028389at2"/>
<organism evidence="4 5">
    <name type="scientific">Solemya velum gill symbiont</name>
    <dbReference type="NCBI Taxonomy" id="2340"/>
    <lineage>
        <taxon>Bacteria</taxon>
        <taxon>Pseudomonadati</taxon>
        <taxon>Pseudomonadota</taxon>
        <taxon>Gammaproteobacteria</taxon>
        <taxon>sulfur-oxidizing symbionts</taxon>
    </lineage>
</organism>
<evidence type="ECO:0000256" key="1">
    <source>
        <dbReference type="SAM" id="MobiDB-lite"/>
    </source>
</evidence>
<dbReference type="AlphaFoldDB" id="A0A0B0H815"/>